<dbReference type="HOGENOM" id="CLU_085027_1_0_9"/>
<dbReference type="Proteomes" id="UP000010802">
    <property type="component" value="Chromosome"/>
</dbReference>
<keyword evidence="1" id="KW-0812">Transmembrane</keyword>
<dbReference type="InterPro" id="IPR050706">
    <property type="entry name" value="Cyclic-di-GMP_PDE-like"/>
</dbReference>
<organism evidence="3 4">
    <name type="scientific">Tepidanaerobacter acetatoxydans (strain DSM 21804 / JCM 16047 / Re1)</name>
    <dbReference type="NCBI Taxonomy" id="1209989"/>
    <lineage>
        <taxon>Bacteria</taxon>
        <taxon>Bacillati</taxon>
        <taxon>Bacillota</taxon>
        <taxon>Clostridia</taxon>
        <taxon>Thermosediminibacterales</taxon>
        <taxon>Tepidanaerobacteraceae</taxon>
        <taxon>Tepidanaerobacter</taxon>
    </lineage>
</organism>
<dbReference type="PANTHER" id="PTHR33121">
    <property type="entry name" value="CYCLIC DI-GMP PHOSPHODIESTERASE PDEF"/>
    <property type="match status" value="1"/>
</dbReference>
<feature type="transmembrane region" description="Helical" evidence="1">
    <location>
        <begin position="12"/>
        <end position="28"/>
    </location>
</feature>
<proteinExistence type="predicted"/>
<dbReference type="AlphaFoldDB" id="F4LUH3"/>
<dbReference type="OrthoDB" id="2157599at2"/>
<reference evidence="4" key="1">
    <citation type="journal article" date="2013" name="Genome Announc.">
        <title>First genome sequence of a syntrophic acetate-oxidizing bacterium, Tepidanaerobacter acetatoxydans strain Re1.</title>
        <authorList>
            <person name="Manzoor S."/>
            <person name="Bongcam-Rudloff E."/>
            <person name="Schnurer A."/>
            <person name="Muller B."/>
        </authorList>
    </citation>
    <scope>NUCLEOTIDE SEQUENCE [LARGE SCALE GENOMIC DNA]</scope>
    <source>
        <strain evidence="4">Re1</strain>
    </source>
</reference>
<dbReference type="GO" id="GO:0071111">
    <property type="term" value="F:cyclic-guanylate-specific phosphodiesterase activity"/>
    <property type="evidence" value="ECO:0007669"/>
    <property type="project" value="InterPro"/>
</dbReference>
<dbReference type="KEGG" id="tae:TepiRe1_2714"/>
<evidence type="ECO:0000313" key="4">
    <source>
        <dbReference type="Proteomes" id="UP000010802"/>
    </source>
</evidence>
<name>F4LUH3_TEPAE</name>
<protein>
    <submittedName>
        <fullName evidence="3">Diguanylate cyclase</fullName>
    </submittedName>
</protein>
<dbReference type="eggNOG" id="COG3706">
    <property type="taxonomic scope" value="Bacteria"/>
</dbReference>
<keyword evidence="4" id="KW-1185">Reference proteome</keyword>
<dbReference type="SMART" id="SM00267">
    <property type="entry name" value="GGDEF"/>
    <property type="match status" value="1"/>
</dbReference>
<dbReference type="STRING" id="1209989.TepRe1_2518"/>
<dbReference type="Pfam" id="PF00990">
    <property type="entry name" value="GGDEF"/>
    <property type="match status" value="1"/>
</dbReference>
<dbReference type="PANTHER" id="PTHR33121:SF79">
    <property type="entry name" value="CYCLIC DI-GMP PHOSPHODIESTERASE PDED-RELATED"/>
    <property type="match status" value="1"/>
</dbReference>
<feature type="transmembrane region" description="Helical" evidence="1">
    <location>
        <begin position="48"/>
        <end position="71"/>
    </location>
</feature>
<dbReference type="InterPro" id="IPR043128">
    <property type="entry name" value="Rev_trsase/Diguanyl_cyclase"/>
</dbReference>
<accession>F4LUH3</accession>
<keyword evidence="1" id="KW-1133">Transmembrane helix</keyword>
<accession>L0S347</accession>
<dbReference type="CDD" id="cd01949">
    <property type="entry name" value="GGDEF"/>
    <property type="match status" value="1"/>
</dbReference>
<gene>
    <name evidence="3" type="ordered locus">TEPIRE1_2714</name>
</gene>
<dbReference type="SUPFAM" id="SSF55073">
    <property type="entry name" value="Nucleotide cyclase"/>
    <property type="match status" value="1"/>
</dbReference>
<sequence>MNGKSKKIKIYFVLLILEFFVLISMFFLNPDMISHKNYILLSSGFFLALWSFSTNLVMGLFAALFLVFAYGSYILYEAIFGGIFSFTFLKDYFWLMVFPVIAYTSSRLGECVNKSFKVVKELKKNVQILVRVDNLTGLGNKQKFYEDLCEEIRRAKRHGFTLSFMIVRIMFFKELTDIYGKSKTDDVVSLMVKNIEDTLRTEDKKYRLEDDTFAFILPNTDKKGAEVIKSRIRTNLSSITLNSGKKEEKLNFNFKIGIMPYDGKTDDVFEIRHRLEKELEYDV</sequence>
<evidence type="ECO:0000259" key="2">
    <source>
        <dbReference type="PROSITE" id="PS50887"/>
    </source>
</evidence>
<dbReference type="PATRIC" id="fig|1209989.3.peg.3110"/>
<feature type="transmembrane region" description="Helical" evidence="1">
    <location>
        <begin position="78"/>
        <end position="103"/>
    </location>
</feature>
<dbReference type="RefSeq" id="WP_013779537.1">
    <property type="nucleotide sequence ID" value="NC_015519.1"/>
</dbReference>
<evidence type="ECO:0000256" key="1">
    <source>
        <dbReference type="SAM" id="Phobius"/>
    </source>
</evidence>
<dbReference type="Gene3D" id="3.30.70.270">
    <property type="match status" value="1"/>
</dbReference>
<evidence type="ECO:0000313" key="3">
    <source>
        <dbReference type="EMBL" id="CCP27586.1"/>
    </source>
</evidence>
<dbReference type="KEGG" id="tep:TepRe1_2518"/>
<dbReference type="NCBIfam" id="TIGR00254">
    <property type="entry name" value="GGDEF"/>
    <property type="match status" value="1"/>
</dbReference>
<keyword evidence="1" id="KW-0472">Membrane</keyword>
<feature type="domain" description="GGDEF" evidence="2">
    <location>
        <begin position="160"/>
        <end position="283"/>
    </location>
</feature>
<dbReference type="InterPro" id="IPR000160">
    <property type="entry name" value="GGDEF_dom"/>
</dbReference>
<dbReference type="EMBL" id="HF563609">
    <property type="protein sequence ID" value="CCP27586.1"/>
    <property type="molecule type" value="Genomic_DNA"/>
</dbReference>
<dbReference type="PROSITE" id="PS50887">
    <property type="entry name" value="GGDEF"/>
    <property type="match status" value="1"/>
</dbReference>
<dbReference type="InterPro" id="IPR029787">
    <property type="entry name" value="Nucleotide_cyclase"/>
</dbReference>